<dbReference type="Gene3D" id="1.10.287.130">
    <property type="match status" value="1"/>
</dbReference>
<dbReference type="InterPro" id="IPR036890">
    <property type="entry name" value="HATPase_C_sf"/>
</dbReference>
<dbReference type="CDD" id="cd00082">
    <property type="entry name" value="HisKA"/>
    <property type="match status" value="1"/>
</dbReference>
<evidence type="ECO:0000256" key="4">
    <source>
        <dbReference type="ARBA" id="ARBA00022553"/>
    </source>
</evidence>
<comment type="catalytic activity">
    <reaction evidence="1">
        <text>ATP + protein L-histidine = ADP + protein N-phospho-L-histidine.</text>
        <dbReference type="EC" id="2.7.13.3"/>
    </reaction>
</comment>
<keyword evidence="10 11" id="KW-0472">Membrane</keyword>
<dbReference type="InterPro" id="IPR003594">
    <property type="entry name" value="HATPase_dom"/>
</dbReference>
<reference evidence="14 15" key="1">
    <citation type="submission" date="2018-10" db="EMBL/GenBank/DDBJ databases">
        <title>Genome Sequencing of Pantoea dispersa DSM 32899.</title>
        <authorList>
            <person name="Nawrath M."/>
            <person name="Ottenheim C."/>
            <person name="Wilm A."/>
            <person name="Zimmermann W."/>
            <person name="Wu J.C."/>
        </authorList>
    </citation>
    <scope>NUCLEOTIDE SEQUENCE [LARGE SCALE GENOMIC DNA]</scope>
    <source>
        <strain evidence="14 15">DSM 32899</strain>
        <plasmid evidence="14 15">unnamed1</plasmid>
    </source>
</reference>
<evidence type="ECO:0000259" key="13">
    <source>
        <dbReference type="PROSITE" id="PS50885"/>
    </source>
</evidence>
<sequence>MKLHSIKHQLNWLILKVTLYSFVISFGTFFAWVFYTTFRSGHPVGDEFAFDTADWVQLIISTLLTVLVSVLTAAGFVRKILFPLQSLTVSARQVADGDLSARAQQGEKPLAEMSALVDDFNQMAARLENASRDIRTWNAAIAHELRTPVTILRGRLQGLADGIFPPEQQLFVNLVKQTDGLSHLIDDLRTLSLAQSGHLRLSRSTIDVPQEMAAIAALMEADFKASQHSLVLDLHPAQLCCDAARLRQAMLALLENARRYAVSGVVVISCREQQQGVTISVEDEGPGISPEVAATIWDAFVRGDDSRSRQRGGSGLGLAVVRAIVLAHGGEVRCTPGTLHGTRFTLWLPDAA</sequence>
<dbReference type="PROSITE" id="PS50109">
    <property type="entry name" value="HIS_KIN"/>
    <property type="match status" value="1"/>
</dbReference>
<dbReference type="SMART" id="SM00304">
    <property type="entry name" value="HAMP"/>
    <property type="match status" value="1"/>
</dbReference>
<keyword evidence="9" id="KW-0902">Two-component regulatory system</keyword>
<dbReference type="SMART" id="SM00387">
    <property type="entry name" value="HATPase_c"/>
    <property type="match status" value="1"/>
</dbReference>
<dbReference type="SUPFAM" id="SSF47384">
    <property type="entry name" value="Homodimeric domain of signal transducing histidine kinase"/>
    <property type="match status" value="1"/>
</dbReference>
<dbReference type="GO" id="GO:0000155">
    <property type="term" value="F:phosphorelay sensor kinase activity"/>
    <property type="evidence" value="ECO:0007669"/>
    <property type="project" value="InterPro"/>
</dbReference>
<accession>A0A518XIK3</accession>
<evidence type="ECO:0000256" key="6">
    <source>
        <dbReference type="ARBA" id="ARBA00022692"/>
    </source>
</evidence>
<dbReference type="InterPro" id="IPR036097">
    <property type="entry name" value="HisK_dim/P_sf"/>
</dbReference>
<dbReference type="InterPro" id="IPR004358">
    <property type="entry name" value="Sig_transdc_His_kin-like_C"/>
</dbReference>
<evidence type="ECO:0000256" key="3">
    <source>
        <dbReference type="ARBA" id="ARBA00012438"/>
    </source>
</evidence>
<dbReference type="GO" id="GO:0005886">
    <property type="term" value="C:plasma membrane"/>
    <property type="evidence" value="ECO:0007669"/>
    <property type="project" value="TreeGrafter"/>
</dbReference>
<geneLocation type="plasmid" evidence="14 15">
    <name>unnamed1</name>
</geneLocation>
<dbReference type="AlphaFoldDB" id="A0A518XIK3"/>
<dbReference type="InterPro" id="IPR050428">
    <property type="entry name" value="TCS_sensor_his_kinase"/>
</dbReference>
<keyword evidence="15" id="KW-1185">Reference proteome</keyword>
<dbReference type="KEGG" id="pdis:D8B20_19030"/>
<comment type="subcellular location">
    <subcellularLocation>
        <location evidence="2">Membrane</location>
    </subcellularLocation>
</comment>
<evidence type="ECO:0000313" key="14">
    <source>
        <dbReference type="EMBL" id="QDY44015.1"/>
    </source>
</evidence>
<dbReference type="PANTHER" id="PTHR45436">
    <property type="entry name" value="SENSOR HISTIDINE KINASE YKOH"/>
    <property type="match status" value="1"/>
</dbReference>
<evidence type="ECO:0000256" key="11">
    <source>
        <dbReference type="SAM" id="Phobius"/>
    </source>
</evidence>
<organism evidence="14 15">
    <name type="scientific">Candidatus Pantoea soli</name>
    <dbReference type="NCBI Taxonomy" id="3098669"/>
    <lineage>
        <taxon>Bacteria</taxon>
        <taxon>Pseudomonadati</taxon>
        <taxon>Pseudomonadota</taxon>
        <taxon>Gammaproteobacteria</taxon>
        <taxon>Enterobacterales</taxon>
        <taxon>Erwiniaceae</taxon>
        <taxon>Pantoea</taxon>
    </lineage>
</organism>
<dbReference type="Gene3D" id="6.10.340.10">
    <property type="match status" value="1"/>
</dbReference>
<keyword evidence="6 11" id="KW-0812">Transmembrane</keyword>
<dbReference type="Pfam" id="PF02518">
    <property type="entry name" value="HATPase_c"/>
    <property type="match status" value="1"/>
</dbReference>
<proteinExistence type="predicted"/>
<keyword evidence="4" id="KW-0597">Phosphoprotein</keyword>
<name>A0A518XIK3_9GAMM</name>
<dbReference type="Gene3D" id="3.30.565.10">
    <property type="entry name" value="Histidine kinase-like ATPase, C-terminal domain"/>
    <property type="match status" value="1"/>
</dbReference>
<dbReference type="CDD" id="cd00075">
    <property type="entry name" value="HATPase"/>
    <property type="match status" value="1"/>
</dbReference>
<dbReference type="SUPFAM" id="SSF158472">
    <property type="entry name" value="HAMP domain-like"/>
    <property type="match status" value="1"/>
</dbReference>
<evidence type="ECO:0000256" key="5">
    <source>
        <dbReference type="ARBA" id="ARBA00022679"/>
    </source>
</evidence>
<keyword evidence="7 14" id="KW-0418">Kinase</keyword>
<evidence type="ECO:0000256" key="2">
    <source>
        <dbReference type="ARBA" id="ARBA00004370"/>
    </source>
</evidence>
<dbReference type="InterPro" id="IPR003661">
    <property type="entry name" value="HisK_dim/P_dom"/>
</dbReference>
<dbReference type="Pfam" id="PF00672">
    <property type="entry name" value="HAMP"/>
    <property type="match status" value="1"/>
</dbReference>
<keyword evidence="5" id="KW-0808">Transferase</keyword>
<evidence type="ECO:0000256" key="1">
    <source>
        <dbReference type="ARBA" id="ARBA00000085"/>
    </source>
</evidence>
<dbReference type="RefSeq" id="WP_145891229.1">
    <property type="nucleotide sequence ID" value="NZ_CP032703.1"/>
</dbReference>
<protein>
    <recommendedName>
        <fullName evidence="3">histidine kinase</fullName>
        <ecNumber evidence="3">2.7.13.3</ecNumber>
    </recommendedName>
</protein>
<feature type="transmembrane region" description="Helical" evidence="11">
    <location>
        <begin position="55"/>
        <end position="77"/>
    </location>
</feature>
<keyword evidence="14" id="KW-0614">Plasmid</keyword>
<dbReference type="PRINTS" id="PR00344">
    <property type="entry name" value="BCTRLSENSOR"/>
</dbReference>
<evidence type="ECO:0000256" key="10">
    <source>
        <dbReference type="ARBA" id="ARBA00023136"/>
    </source>
</evidence>
<dbReference type="Pfam" id="PF00512">
    <property type="entry name" value="HisKA"/>
    <property type="match status" value="1"/>
</dbReference>
<dbReference type="CDD" id="cd06225">
    <property type="entry name" value="HAMP"/>
    <property type="match status" value="1"/>
</dbReference>
<gene>
    <name evidence="14" type="ORF">D8B20_19030</name>
</gene>
<dbReference type="EC" id="2.7.13.3" evidence="3"/>
<dbReference type="PANTHER" id="PTHR45436:SF5">
    <property type="entry name" value="SENSOR HISTIDINE KINASE TRCS"/>
    <property type="match status" value="1"/>
</dbReference>
<evidence type="ECO:0000256" key="7">
    <source>
        <dbReference type="ARBA" id="ARBA00022777"/>
    </source>
</evidence>
<dbReference type="InterPro" id="IPR003660">
    <property type="entry name" value="HAMP_dom"/>
</dbReference>
<dbReference type="PROSITE" id="PS50885">
    <property type="entry name" value="HAMP"/>
    <property type="match status" value="1"/>
</dbReference>
<evidence type="ECO:0000313" key="15">
    <source>
        <dbReference type="Proteomes" id="UP000319411"/>
    </source>
</evidence>
<evidence type="ECO:0000259" key="12">
    <source>
        <dbReference type="PROSITE" id="PS50109"/>
    </source>
</evidence>
<feature type="domain" description="Histidine kinase" evidence="12">
    <location>
        <begin position="140"/>
        <end position="352"/>
    </location>
</feature>
<dbReference type="EMBL" id="CP032703">
    <property type="protein sequence ID" value="QDY44015.1"/>
    <property type="molecule type" value="Genomic_DNA"/>
</dbReference>
<evidence type="ECO:0000256" key="8">
    <source>
        <dbReference type="ARBA" id="ARBA00022989"/>
    </source>
</evidence>
<evidence type="ECO:0000256" key="9">
    <source>
        <dbReference type="ARBA" id="ARBA00023012"/>
    </source>
</evidence>
<dbReference type="InterPro" id="IPR005467">
    <property type="entry name" value="His_kinase_dom"/>
</dbReference>
<dbReference type="Proteomes" id="UP000319411">
    <property type="component" value="Plasmid unnamed1"/>
</dbReference>
<dbReference type="OrthoDB" id="9804645at2"/>
<keyword evidence="8 11" id="KW-1133">Transmembrane helix</keyword>
<dbReference type="SMART" id="SM00388">
    <property type="entry name" value="HisKA"/>
    <property type="match status" value="1"/>
</dbReference>
<dbReference type="SUPFAM" id="SSF55874">
    <property type="entry name" value="ATPase domain of HSP90 chaperone/DNA topoisomerase II/histidine kinase"/>
    <property type="match status" value="1"/>
</dbReference>
<feature type="domain" description="HAMP" evidence="13">
    <location>
        <begin position="78"/>
        <end position="132"/>
    </location>
</feature>
<feature type="transmembrane region" description="Helical" evidence="11">
    <location>
        <begin position="12"/>
        <end position="35"/>
    </location>
</feature>